<reference evidence="1" key="1">
    <citation type="submission" date="2023-11" db="EMBL/GenBank/DDBJ databases">
        <authorList>
            <person name="Poullet M."/>
        </authorList>
    </citation>
    <scope>NUCLEOTIDE SEQUENCE</scope>
    <source>
        <strain evidence="1">E1834</strain>
    </source>
</reference>
<accession>A0ACB0Y3Z7</accession>
<proteinExistence type="predicted"/>
<evidence type="ECO:0000313" key="2">
    <source>
        <dbReference type="Proteomes" id="UP001497535"/>
    </source>
</evidence>
<comment type="caution">
    <text evidence="1">The sequence shown here is derived from an EMBL/GenBank/DDBJ whole genome shotgun (WGS) entry which is preliminary data.</text>
</comment>
<protein>
    <submittedName>
        <fullName evidence="1">Uncharacterized protein</fullName>
    </submittedName>
</protein>
<dbReference type="EMBL" id="CAVMJV010000005">
    <property type="protein sequence ID" value="CAK5029921.1"/>
    <property type="molecule type" value="Genomic_DNA"/>
</dbReference>
<evidence type="ECO:0000313" key="1">
    <source>
        <dbReference type="EMBL" id="CAK5029921.1"/>
    </source>
</evidence>
<organism evidence="1 2">
    <name type="scientific">Meloidogyne enterolobii</name>
    <name type="common">Root-knot nematode worm</name>
    <name type="synonym">Meloidogyne mayaguensis</name>
    <dbReference type="NCBI Taxonomy" id="390850"/>
    <lineage>
        <taxon>Eukaryota</taxon>
        <taxon>Metazoa</taxon>
        <taxon>Ecdysozoa</taxon>
        <taxon>Nematoda</taxon>
        <taxon>Chromadorea</taxon>
        <taxon>Rhabditida</taxon>
        <taxon>Tylenchina</taxon>
        <taxon>Tylenchomorpha</taxon>
        <taxon>Tylenchoidea</taxon>
        <taxon>Meloidogynidae</taxon>
        <taxon>Meloidogyninae</taxon>
        <taxon>Meloidogyne</taxon>
    </lineage>
</organism>
<sequence>MLGYEHLTPGPPRARTAAPTVYCYICGRQFGSASIGIHQPQCLKKWHIQNEKLPKSQRRPEPKPPEIVRDKGLRIILKNNLFQGVPSTSKPPTKLLTMHP</sequence>
<gene>
    <name evidence="1" type="ORF">MENTE1834_LOCUS7056</name>
</gene>
<dbReference type="Proteomes" id="UP001497535">
    <property type="component" value="Unassembled WGS sequence"/>
</dbReference>
<name>A0ACB0Y3Z7_MELEN</name>
<keyword evidence="2" id="KW-1185">Reference proteome</keyword>